<proteinExistence type="predicted"/>
<name>A0AAV9WYL1_9PEZI</name>
<dbReference type="Gene3D" id="3.90.1200.10">
    <property type="match status" value="1"/>
</dbReference>
<sequence length="231" mass="26845">MQKWVYEHADHSIFYTPKIYDAWTEEWGRGCIIGYIVMERLQGDTFAQWLEAHKDDADIECMQKKILKAIQHLWGLPVPQGTFVGPLKNHAASDRFFGQCRAPRTFESVTELEDWLNDIMVKVNRGEPIKIRDQPRQLCHCDLTDSNIMIDGDSIMIIDWAYSGVYPFAFEEWSIYHQVKRFGIGQKIAEFLAKRLCDNKFSGTMRSFSYASAYIQFGVHYTPPGILTSHY</sequence>
<keyword evidence="3" id="KW-1185">Reference proteome</keyword>
<reference evidence="2 3" key="1">
    <citation type="submission" date="2019-10" db="EMBL/GenBank/DDBJ databases">
        <authorList>
            <person name="Palmer J.M."/>
        </authorList>
    </citation>
    <scope>NUCLEOTIDE SEQUENCE [LARGE SCALE GENOMIC DNA]</scope>
    <source>
        <strain evidence="2 3">TWF694</strain>
    </source>
</reference>
<accession>A0AAV9WYL1</accession>
<organism evidence="2 3">
    <name type="scientific">Orbilia ellipsospora</name>
    <dbReference type="NCBI Taxonomy" id="2528407"/>
    <lineage>
        <taxon>Eukaryota</taxon>
        <taxon>Fungi</taxon>
        <taxon>Dikarya</taxon>
        <taxon>Ascomycota</taxon>
        <taxon>Pezizomycotina</taxon>
        <taxon>Orbiliomycetes</taxon>
        <taxon>Orbiliales</taxon>
        <taxon>Orbiliaceae</taxon>
        <taxon>Orbilia</taxon>
    </lineage>
</organism>
<dbReference type="PANTHER" id="PTHR21310">
    <property type="entry name" value="AMINOGLYCOSIDE PHOSPHOTRANSFERASE-RELATED-RELATED"/>
    <property type="match status" value="1"/>
</dbReference>
<protein>
    <recommendedName>
        <fullName evidence="1">Aminoglycoside phosphotransferase domain-containing protein</fullName>
    </recommendedName>
</protein>
<dbReference type="InterPro" id="IPR051678">
    <property type="entry name" value="AGP_Transferase"/>
</dbReference>
<dbReference type="Proteomes" id="UP001365542">
    <property type="component" value="Unassembled WGS sequence"/>
</dbReference>
<dbReference type="PANTHER" id="PTHR21310:SF15">
    <property type="entry name" value="AMINOGLYCOSIDE PHOSPHOTRANSFERASE DOMAIN-CONTAINING PROTEIN"/>
    <property type="match status" value="1"/>
</dbReference>
<evidence type="ECO:0000313" key="2">
    <source>
        <dbReference type="EMBL" id="KAK6530236.1"/>
    </source>
</evidence>
<dbReference type="SUPFAM" id="SSF56112">
    <property type="entry name" value="Protein kinase-like (PK-like)"/>
    <property type="match status" value="1"/>
</dbReference>
<evidence type="ECO:0000259" key="1">
    <source>
        <dbReference type="Pfam" id="PF01636"/>
    </source>
</evidence>
<dbReference type="EMBL" id="JAVHJO010000013">
    <property type="protein sequence ID" value="KAK6530236.1"/>
    <property type="molecule type" value="Genomic_DNA"/>
</dbReference>
<dbReference type="Pfam" id="PF01636">
    <property type="entry name" value="APH"/>
    <property type="match status" value="1"/>
</dbReference>
<dbReference type="InterPro" id="IPR011009">
    <property type="entry name" value="Kinase-like_dom_sf"/>
</dbReference>
<evidence type="ECO:0000313" key="3">
    <source>
        <dbReference type="Proteomes" id="UP001365542"/>
    </source>
</evidence>
<gene>
    <name evidence="2" type="ORF">TWF694_003600</name>
</gene>
<comment type="caution">
    <text evidence="2">The sequence shown here is derived from an EMBL/GenBank/DDBJ whole genome shotgun (WGS) entry which is preliminary data.</text>
</comment>
<dbReference type="InterPro" id="IPR002575">
    <property type="entry name" value="Aminoglycoside_PTrfase"/>
</dbReference>
<dbReference type="AlphaFoldDB" id="A0AAV9WYL1"/>
<feature type="domain" description="Aminoglycoside phosphotransferase" evidence="1">
    <location>
        <begin position="9"/>
        <end position="176"/>
    </location>
</feature>